<feature type="region of interest" description="Disordered" evidence="1">
    <location>
        <begin position="226"/>
        <end position="249"/>
    </location>
</feature>
<evidence type="ECO:0000313" key="2">
    <source>
        <dbReference type="EMBL" id="CCD20480.1"/>
    </source>
</evidence>
<reference evidence="2 3" key="1">
    <citation type="journal article" date="2012" name="Proc. Natl. Acad. Sci. U.S.A.">
        <title>Antigenic diversity is generated by distinct evolutionary mechanisms in African trypanosome species.</title>
        <authorList>
            <person name="Jackson A.P."/>
            <person name="Berry A."/>
            <person name="Aslett M."/>
            <person name="Allison H.C."/>
            <person name="Burton P."/>
            <person name="Vavrova-Anderson J."/>
            <person name="Brown R."/>
            <person name="Browne H."/>
            <person name="Corton N."/>
            <person name="Hauser H."/>
            <person name="Gamble J."/>
            <person name="Gilderthorp R."/>
            <person name="Marcello L."/>
            <person name="McQuillan J."/>
            <person name="Otto T.D."/>
            <person name="Quail M.A."/>
            <person name="Sanders M.J."/>
            <person name="van Tonder A."/>
            <person name="Ginger M.L."/>
            <person name="Field M.C."/>
            <person name="Barry J.D."/>
            <person name="Hertz-Fowler C."/>
            <person name="Berriman M."/>
        </authorList>
    </citation>
    <scope>NUCLEOTIDE SEQUENCE</scope>
    <source>
        <strain evidence="2 3">Y486</strain>
    </source>
</reference>
<sequence length="490" mass="53667">MDSKPSRPVPFGLSHSGLDPHERWPSPFVADCSAVPTTVFPTVTEREYDRMKGRGKMAQGAVAEAGGGATDMKVSHTGAPEEEVAVDRPHLKHNGNFTGRVGFGSAPCQAVPQQIAVGAGGSFPSSVATEVMGVRGCDVLRWPKDAAEQSCTSNNFVTYSPVPYKDVAESVIRSAWGKDLLDDMGVESSLLPEELQSRRTKRDIYPSIPREVRMKHVFEERLRRELSSKRSAEAATDQTPTLPSIPYTAQRNTNGFPGTAHTKCPRRLGDSTSLSADVEKQATSRQPCKNRCSCEVMSTERGLLSLPGPCTREALGNSDERRLVEERWENSPPTSMNGFSGARGVTYDLLEAGRNVHSLSPPTVNCRQAYTPNEEQIKPCAMLEKEPSLPDGQGCDSPEAGKFFSRIPVRPIPPGFLRSPGNDSVSGVERCRTTMNPRLQLTPLLLCDSEYITAEKQLLMEREALERLQLAVEEVVLDSLRIFYGSESDN</sequence>
<name>F9WSE1_TRYVY</name>
<protein>
    <submittedName>
        <fullName evidence="2">Uncharacterized protein</fullName>
    </submittedName>
</protein>
<dbReference type="AlphaFoldDB" id="F9WSE1"/>
<accession>F9WSE1</accession>
<dbReference type="VEuPathDB" id="TriTrypDB:TvY486_0002840"/>
<dbReference type="Proteomes" id="UP000009027">
    <property type="component" value="Unassembled WGS sequence"/>
</dbReference>
<gene>
    <name evidence="2" type="ORF">TvY486_0002840</name>
</gene>
<evidence type="ECO:0000256" key="1">
    <source>
        <dbReference type="SAM" id="MobiDB-lite"/>
    </source>
</evidence>
<organism evidence="2 3">
    <name type="scientific">Trypanosoma vivax (strain Y486)</name>
    <dbReference type="NCBI Taxonomy" id="1055687"/>
    <lineage>
        <taxon>Eukaryota</taxon>
        <taxon>Discoba</taxon>
        <taxon>Euglenozoa</taxon>
        <taxon>Kinetoplastea</taxon>
        <taxon>Metakinetoplastina</taxon>
        <taxon>Trypanosomatida</taxon>
        <taxon>Trypanosomatidae</taxon>
        <taxon>Trypanosoma</taxon>
        <taxon>Duttonella</taxon>
    </lineage>
</organism>
<proteinExistence type="predicted"/>
<keyword evidence="3" id="KW-1185">Reference proteome</keyword>
<feature type="compositionally biased region" description="Polar residues" evidence="1">
    <location>
        <begin position="236"/>
        <end position="249"/>
    </location>
</feature>
<evidence type="ECO:0000313" key="3">
    <source>
        <dbReference type="Proteomes" id="UP000009027"/>
    </source>
</evidence>
<dbReference type="EMBL" id="CAEX01005669">
    <property type="protein sequence ID" value="CCD20480.1"/>
    <property type="molecule type" value="Genomic_DNA"/>
</dbReference>